<feature type="domain" description="UspA" evidence="2">
    <location>
        <begin position="63"/>
        <end position="123"/>
    </location>
</feature>
<gene>
    <name evidence="3" type="ORF">QVZ41_11470</name>
</gene>
<sequence>MQEFNKILVGAAFSPNLKVNIFQACRFATFFDAKLYVVHIGSSDESKLRQLNEIVKDFNFTGEIEFVFKEGKPIEVLSYICEENQIDLLILGAQQRENIFKHYIGTVAKKLTRKVKCSVLLLRNQSKVEFVKKHIVVNGLESESSENTIATAFYTAKGLSSKKITIVEEIANEGLKVDDDRSLRKATINYERKTHQEDLRIKKIIANISEEYQKGIEVKLQSIFGRSGYAIGHYARVVRADLLVMDIPKKSGIFQKFMMDDLDFILSELPTDVLIVK</sequence>
<dbReference type="RefSeq" id="WP_302884720.1">
    <property type="nucleotide sequence ID" value="NZ_JAUMIT010000005.1"/>
</dbReference>
<evidence type="ECO:0000313" key="3">
    <source>
        <dbReference type="EMBL" id="MDO3695458.1"/>
    </source>
</evidence>
<dbReference type="PANTHER" id="PTHR46268:SF6">
    <property type="entry name" value="UNIVERSAL STRESS PROTEIN UP12"/>
    <property type="match status" value="1"/>
</dbReference>
<name>A0ABT8VU27_9FLAO</name>
<organism evidence="3 4">
    <name type="scientific">Wenyingzhuangia gilva</name>
    <dbReference type="NCBI Taxonomy" id="3057677"/>
    <lineage>
        <taxon>Bacteria</taxon>
        <taxon>Pseudomonadati</taxon>
        <taxon>Bacteroidota</taxon>
        <taxon>Flavobacteriia</taxon>
        <taxon>Flavobacteriales</taxon>
        <taxon>Flavobacteriaceae</taxon>
        <taxon>Wenyingzhuangia</taxon>
    </lineage>
</organism>
<dbReference type="PANTHER" id="PTHR46268">
    <property type="entry name" value="STRESS RESPONSE PROTEIN NHAX"/>
    <property type="match status" value="1"/>
</dbReference>
<dbReference type="InterPro" id="IPR014729">
    <property type="entry name" value="Rossmann-like_a/b/a_fold"/>
</dbReference>
<dbReference type="SUPFAM" id="SSF52402">
    <property type="entry name" value="Adenine nucleotide alpha hydrolases-like"/>
    <property type="match status" value="2"/>
</dbReference>
<dbReference type="Proteomes" id="UP001168642">
    <property type="component" value="Unassembled WGS sequence"/>
</dbReference>
<dbReference type="EMBL" id="JAUMIT010000005">
    <property type="protein sequence ID" value="MDO3695458.1"/>
    <property type="molecule type" value="Genomic_DNA"/>
</dbReference>
<evidence type="ECO:0000259" key="2">
    <source>
        <dbReference type="Pfam" id="PF00582"/>
    </source>
</evidence>
<dbReference type="CDD" id="cd00293">
    <property type="entry name" value="USP-like"/>
    <property type="match status" value="1"/>
</dbReference>
<reference evidence="3" key="1">
    <citation type="submission" date="2023-07" db="EMBL/GenBank/DDBJ databases">
        <title>Wenyingzhuangia sp. chi5 genome sequencing and assembly.</title>
        <authorList>
            <person name="Park S."/>
        </authorList>
    </citation>
    <scope>NUCLEOTIDE SEQUENCE</scope>
    <source>
        <strain evidence="3">Chi5</strain>
    </source>
</reference>
<dbReference type="Gene3D" id="3.40.50.620">
    <property type="entry name" value="HUPs"/>
    <property type="match status" value="2"/>
</dbReference>
<keyword evidence="4" id="KW-1185">Reference proteome</keyword>
<protein>
    <submittedName>
        <fullName evidence="3">Universal stress protein</fullName>
    </submittedName>
</protein>
<comment type="caution">
    <text evidence="3">The sequence shown here is derived from an EMBL/GenBank/DDBJ whole genome shotgun (WGS) entry which is preliminary data.</text>
</comment>
<dbReference type="InterPro" id="IPR006016">
    <property type="entry name" value="UspA"/>
</dbReference>
<evidence type="ECO:0000313" key="4">
    <source>
        <dbReference type="Proteomes" id="UP001168642"/>
    </source>
</evidence>
<comment type="similarity">
    <text evidence="1">Belongs to the universal stress protein A family.</text>
</comment>
<dbReference type="Pfam" id="PF00582">
    <property type="entry name" value="Usp"/>
    <property type="match status" value="1"/>
</dbReference>
<accession>A0ABT8VU27</accession>
<evidence type="ECO:0000256" key="1">
    <source>
        <dbReference type="ARBA" id="ARBA00008791"/>
    </source>
</evidence>
<proteinExistence type="inferred from homology"/>